<evidence type="ECO:0000256" key="8">
    <source>
        <dbReference type="RuleBase" id="RU366009"/>
    </source>
</evidence>
<dbReference type="Gene3D" id="2.30.40.10">
    <property type="entry name" value="Urease, subunit C, domain 1"/>
    <property type="match status" value="1"/>
</dbReference>
<keyword evidence="5 8" id="KW-0378">Hydrolase</keyword>
<dbReference type="EMBL" id="LFTY01000002">
    <property type="protein sequence ID" value="KMW58667.1"/>
    <property type="molecule type" value="Genomic_DNA"/>
</dbReference>
<dbReference type="GO" id="GO:0006147">
    <property type="term" value="P:guanine catabolic process"/>
    <property type="evidence" value="ECO:0007669"/>
    <property type="project" value="UniProtKB-UniRule"/>
</dbReference>
<dbReference type="STRING" id="1675527.AIOL_003646"/>
<dbReference type="SUPFAM" id="SSF51556">
    <property type="entry name" value="Metallo-dependent hydrolases"/>
    <property type="match status" value="1"/>
</dbReference>
<evidence type="ECO:0000256" key="4">
    <source>
        <dbReference type="ARBA" id="ARBA00022723"/>
    </source>
</evidence>
<dbReference type="Proteomes" id="UP000037178">
    <property type="component" value="Unassembled WGS sequence"/>
</dbReference>
<keyword evidence="6 8" id="KW-0862">Zinc</keyword>
<dbReference type="InterPro" id="IPR051607">
    <property type="entry name" value="Metallo-dep_hydrolases"/>
</dbReference>
<dbReference type="PANTHER" id="PTHR11271:SF6">
    <property type="entry name" value="GUANINE DEAMINASE"/>
    <property type="match status" value="1"/>
</dbReference>
<proteinExistence type="inferred from homology"/>
<accession>A0A0J9E7J0</accession>
<reference evidence="10 11" key="1">
    <citation type="submission" date="2015-06" db="EMBL/GenBank/DDBJ databases">
        <title>Draft genome sequence of an Alphaproteobacteria species associated to the Mediterranean sponge Oscarella lobularis.</title>
        <authorList>
            <person name="Jourda C."/>
            <person name="Santini S."/>
            <person name="Claverie J.-M."/>
        </authorList>
    </citation>
    <scope>NUCLEOTIDE SEQUENCE [LARGE SCALE GENOMIC DNA]</scope>
    <source>
        <strain evidence="10">IGS</strain>
    </source>
</reference>
<comment type="similarity">
    <text evidence="2 8">Belongs to the metallo-dependent hydrolases superfamily. ATZ/TRZ family.</text>
</comment>
<evidence type="ECO:0000259" key="9">
    <source>
        <dbReference type="Pfam" id="PF01979"/>
    </source>
</evidence>
<organism evidence="10 11">
    <name type="scientific">Candidatus Rhodobacter oscarellae</name>
    <dbReference type="NCBI Taxonomy" id="1675527"/>
    <lineage>
        <taxon>Bacteria</taxon>
        <taxon>Pseudomonadati</taxon>
        <taxon>Pseudomonadota</taxon>
        <taxon>Alphaproteobacteria</taxon>
        <taxon>Rhodobacterales</taxon>
        <taxon>Rhodobacter group</taxon>
        <taxon>Rhodobacter</taxon>
    </lineage>
</organism>
<evidence type="ECO:0000256" key="1">
    <source>
        <dbReference type="ARBA" id="ARBA00004984"/>
    </source>
</evidence>
<evidence type="ECO:0000256" key="2">
    <source>
        <dbReference type="ARBA" id="ARBA00006745"/>
    </source>
</evidence>
<dbReference type="GO" id="GO:0008270">
    <property type="term" value="F:zinc ion binding"/>
    <property type="evidence" value="ECO:0007669"/>
    <property type="project" value="UniProtKB-UniRule"/>
</dbReference>
<dbReference type="AlphaFoldDB" id="A0A0J9E7J0"/>
<dbReference type="Gene3D" id="3.20.20.140">
    <property type="entry name" value="Metal-dependent hydrolases"/>
    <property type="match status" value="1"/>
</dbReference>
<name>A0A0J9E7J0_9RHOB</name>
<dbReference type="SUPFAM" id="SSF51338">
    <property type="entry name" value="Composite domain of metallo-dependent hydrolases"/>
    <property type="match status" value="1"/>
</dbReference>
<protein>
    <recommendedName>
        <fullName evidence="3 7">Guanine deaminase</fullName>
        <shortName evidence="8">Guanase</shortName>
        <ecNumber evidence="3 7">3.5.4.3</ecNumber>
    </recommendedName>
    <alternativeName>
        <fullName evidence="8">Guanine aminohydrolase</fullName>
    </alternativeName>
</protein>
<dbReference type="Pfam" id="PF01979">
    <property type="entry name" value="Amidohydro_1"/>
    <property type="match status" value="1"/>
</dbReference>
<dbReference type="PANTHER" id="PTHR11271">
    <property type="entry name" value="GUANINE DEAMINASE"/>
    <property type="match status" value="1"/>
</dbReference>
<evidence type="ECO:0000256" key="7">
    <source>
        <dbReference type="NCBIfam" id="TIGR02967"/>
    </source>
</evidence>
<gene>
    <name evidence="10" type="ORF">AIOL_003646</name>
</gene>
<evidence type="ECO:0000256" key="6">
    <source>
        <dbReference type="ARBA" id="ARBA00022833"/>
    </source>
</evidence>
<dbReference type="UniPathway" id="UPA00603">
    <property type="reaction ID" value="UER00660"/>
</dbReference>
<dbReference type="InterPro" id="IPR011059">
    <property type="entry name" value="Metal-dep_hydrolase_composite"/>
</dbReference>
<comment type="catalytic activity">
    <reaction evidence="8">
        <text>guanine + H2O + H(+) = xanthine + NH4(+)</text>
        <dbReference type="Rhea" id="RHEA:14665"/>
        <dbReference type="ChEBI" id="CHEBI:15377"/>
        <dbReference type="ChEBI" id="CHEBI:15378"/>
        <dbReference type="ChEBI" id="CHEBI:16235"/>
        <dbReference type="ChEBI" id="CHEBI:17712"/>
        <dbReference type="ChEBI" id="CHEBI:28938"/>
        <dbReference type="EC" id="3.5.4.3"/>
    </reaction>
</comment>
<sequence length="438" mass="47342">MPDIVSQYRADLLHSPERGQIERIPDALVSVDGDGMITSVAQYSAAKTTPDTIDLRGQGVLIPGLVDLHIHAPQFPQLGMALDVPLEDWLLRYTFPLEARYADLDFATEVYGAMVRRLLAGGTTTAVYFATIHAASSLRLAEICVELGQRALVGRVAMDDPESCPEYYRDADAKTAIKDTADFITAVRAIPNNTLVEATVTPRFIPACSDEALAGLGQLAAEMNAPIQTHCSESDWEHHFVHARCGMSDTFALDSFGLLTRRTVLAHAGFIDDDDMDLIRARGAGIAHCPLSNTYFANAAFPLRHALEKSVRVGLGTDISGGPSAFLLDNARAAVATSRMLETGTDPSKEQHSRGVPESRIDFRGAFWLATMGGADVLDLPVGLFAAGRHFDAVLVDLPDTDLVPLSDEDLLQAIVMRATPADLKATWVAGRRVCDDQ</sequence>
<dbReference type="PATRIC" id="fig|1675527.3.peg.3817"/>
<dbReference type="EC" id="3.5.4.3" evidence="3 7"/>
<evidence type="ECO:0000313" key="10">
    <source>
        <dbReference type="EMBL" id="KMW58667.1"/>
    </source>
</evidence>
<dbReference type="GO" id="GO:0005829">
    <property type="term" value="C:cytosol"/>
    <property type="evidence" value="ECO:0007669"/>
    <property type="project" value="TreeGrafter"/>
</dbReference>
<keyword evidence="11" id="KW-1185">Reference proteome</keyword>
<evidence type="ECO:0000313" key="11">
    <source>
        <dbReference type="Proteomes" id="UP000037178"/>
    </source>
</evidence>
<comment type="cofactor">
    <cofactor evidence="8">
        <name>Zn(2+)</name>
        <dbReference type="ChEBI" id="CHEBI:29105"/>
    </cofactor>
    <text evidence="8">Binds 1 zinc ion per subunit.</text>
</comment>
<dbReference type="InterPro" id="IPR032466">
    <property type="entry name" value="Metal_Hydrolase"/>
</dbReference>
<dbReference type="InterPro" id="IPR006680">
    <property type="entry name" value="Amidohydro-rel"/>
</dbReference>
<dbReference type="NCBIfam" id="TIGR02967">
    <property type="entry name" value="guan_deamin"/>
    <property type="match status" value="1"/>
</dbReference>
<keyword evidence="4 8" id="KW-0479">Metal-binding</keyword>
<evidence type="ECO:0000256" key="5">
    <source>
        <dbReference type="ARBA" id="ARBA00022801"/>
    </source>
</evidence>
<comment type="function">
    <text evidence="8">Catalyzes the hydrolytic deamination of guanine, producing xanthine and ammonia.</text>
</comment>
<evidence type="ECO:0000256" key="3">
    <source>
        <dbReference type="ARBA" id="ARBA00012781"/>
    </source>
</evidence>
<dbReference type="GO" id="GO:0008892">
    <property type="term" value="F:guanine deaminase activity"/>
    <property type="evidence" value="ECO:0007669"/>
    <property type="project" value="UniProtKB-UniRule"/>
</dbReference>
<dbReference type="InterPro" id="IPR014311">
    <property type="entry name" value="Guanine_deaminase"/>
</dbReference>
<comment type="caution">
    <text evidence="10">The sequence shown here is derived from an EMBL/GenBank/DDBJ whole genome shotgun (WGS) entry which is preliminary data.</text>
</comment>
<comment type="pathway">
    <text evidence="1 8">Purine metabolism; guanine degradation; xanthine from guanine: step 1/1.</text>
</comment>
<feature type="domain" description="Amidohydrolase-related" evidence="9">
    <location>
        <begin position="60"/>
        <end position="434"/>
    </location>
</feature>